<dbReference type="Gene3D" id="3.40.50.2300">
    <property type="match status" value="1"/>
</dbReference>
<keyword evidence="6" id="KW-0418">Kinase</keyword>
<keyword evidence="5" id="KW-0547">Nucleotide-binding</keyword>
<dbReference type="InterPro" id="IPR036890">
    <property type="entry name" value="HATPase_C_sf"/>
</dbReference>
<protein>
    <recommendedName>
        <fullName evidence="2">histidine kinase</fullName>
        <ecNumber evidence="2">2.7.13.3</ecNumber>
    </recommendedName>
</protein>
<proteinExistence type="predicted"/>
<dbReference type="RefSeq" id="WP_238307269.1">
    <property type="nucleotide sequence ID" value="NZ_BPQM01000188.1"/>
</dbReference>
<dbReference type="PANTHER" id="PTHR41523:SF8">
    <property type="entry name" value="ETHYLENE RESPONSE SENSOR PROTEIN"/>
    <property type="match status" value="1"/>
</dbReference>
<evidence type="ECO:0000256" key="3">
    <source>
        <dbReference type="ARBA" id="ARBA00022553"/>
    </source>
</evidence>
<keyword evidence="3" id="KW-0597">Phosphoprotein</keyword>
<evidence type="ECO:0000256" key="2">
    <source>
        <dbReference type="ARBA" id="ARBA00012438"/>
    </source>
</evidence>
<keyword evidence="9" id="KW-1185">Reference proteome</keyword>
<comment type="catalytic activity">
    <reaction evidence="1">
        <text>ATP + protein L-histidine = ADP + protein N-phospho-L-histidine.</text>
        <dbReference type="EC" id="2.7.13.3"/>
    </reaction>
</comment>
<dbReference type="AlphaFoldDB" id="A0AA37MHY7"/>
<dbReference type="Proteomes" id="UP001055108">
    <property type="component" value="Unassembled WGS sequence"/>
</dbReference>
<reference evidence="8" key="1">
    <citation type="journal article" date="2016" name="Front. Microbiol.">
        <title>Genome Sequence of the Piezophilic, Mesophilic Sulfate-Reducing Bacterium Desulfovibrio indicus J2T.</title>
        <authorList>
            <person name="Cao J."/>
            <person name="Maignien L."/>
            <person name="Shao Z."/>
            <person name="Alain K."/>
            <person name="Jebbar M."/>
        </authorList>
    </citation>
    <scope>NUCLEOTIDE SEQUENCE</scope>
    <source>
        <strain evidence="8">NBRC 103626</strain>
    </source>
</reference>
<accession>A0AA37MHY7</accession>
<dbReference type="GO" id="GO:0004673">
    <property type="term" value="F:protein histidine kinase activity"/>
    <property type="evidence" value="ECO:0007669"/>
    <property type="project" value="UniProtKB-EC"/>
</dbReference>
<keyword evidence="7" id="KW-0067">ATP-binding</keyword>
<evidence type="ECO:0000256" key="4">
    <source>
        <dbReference type="ARBA" id="ARBA00022679"/>
    </source>
</evidence>
<dbReference type="EMBL" id="BPQM01000188">
    <property type="protein sequence ID" value="GJD82053.1"/>
    <property type="molecule type" value="Genomic_DNA"/>
</dbReference>
<evidence type="ECO:0000256" key="5">
    <source>
        <dbReference type="ARBA" id="ARBA00022741"/>
    </source>
</evidence>
<evidence type="ECO:0000256" key="7">
    <source>
        <dbReference type="ARBA" id="ARBA00022840"/>
    </source>
</evidence>
<dbReference type="Gene3D" id="3.30.565.10">
    <property type="entry name" value="Histidine kinase-like ATPase, C-terminal domain"/>
    <property type="match status" value="1"/>
</dbReference>
<dbReference type="GO" id="GO:0005524">
    <property type="term" value="F:ATP binding"/>
    <property type="evidence" value="ECO:0007669"/>
    <property type="project" value="UniProtKB-KW"/>
</dbReference>
<comment type="caution">
    <text evidence="8">The sequence shown here is derived from an EMBL/GenBank/DDBJ whole genome shotgun (WGS) entry which is preliminary data.</text>
</comment>
<evidence type="ECO:0000256" key="1">
    <source>
        <dbReference type="ARBA" id="ARBA00000085"/>
    </source>
</evidence>
<reference evidence="8" key="2">
    <citation type="submission" date="2021-08" db="EMBL/GenBank/DDBJ databases">
        <authorList>
            <person name="Tani A."/>
            <person name="Ola A."/>
            <person name="Ogura Y."/>
            <person name="Katsura K."/>
            <person name="Hayashi T."/>
        </authorList>
    </citation>
    <scope>NUCLEOTIDE SEQUENCE</scope>
    <source>
        <strain evidence="8">NBRC 103626</strain>
    </source>
</reference>
<evidence type="ECO:0000313" key="8">
    <source>
        <dbReference type="EMBL" id="GJD82053.1"/>
    </source>
</evidence>
<keyword evidence="4" id="KW-0808">Transferase</keyword>
<evidence type="ECO:0000256" key="6">
    <source>
        <dbReference type="ARBA" id="ARBA00022777"/>
    </source>
</evidence>
<gene>
    <name evidence="8" type="ORF">NBEOAGPD_5312</name>
</gene>
<name>A0AA37MHY7_9HYPH</name>
<dbReference type="PANTHER" id="PTHR41523">
    <property type="entry name" value="TWO-COMPONENT SYSTEM SENSOR PROTEIN"/>
    <property type="match status" value="1"/>
</dbReference>
<sequence length="198" mass="21537">MLSLAIHELATNAVKYGALLVPTGKVTVRWSIFEKRGVPWLAFDWTEKGAPTCPQPTPDVPRRRSFGSELIEARIPDELRGCGQITIEPSGARCPLEFPLRKGASILETDAPQGVTVFGGAIDMTGEPDLDGLRILVVEDDYYLATDTARALRGAGAEVIGLCATRQTRGQNWRDNALTPRSSTSTSDLVRLSSWLRG</sequence>
<organism evidence="8 9">
    <name type="scientific">Methylobacterium gregans</name>
    <dbReference type="NCBI Taxonomy" id="374424"/>
    <lineage>
        <taxon>Bacteria</taxon>
        <taxon>Pseudomonadati</taxon>
        <taxon>Pseudomonadota</taxon>
        <taxon>Alphaproteobacteria</taxon>
        <taxon>Hyphomicrobiales</taxon>
        <taxon>Methylobacteriaceae</taxon>
        <taxon>Methylobacterium</taxon>
    </lineage>
</organism>
<evidence type="ECO:0000313" key="9">
    <source>
        <dbReference type="Proteomes" id="UP001055108"/>
    </source>
</evidence>
<dbReference type="EC" id="2.7.13.3" evidence="2"/>